<feature type="compositionally biased region" description="Basic and acidic residues" evidence="1">
    <location>
        <begin position="1"/>
        <end position="23"/>
    </location>
</feature>
<evidence type="ECO:0000313" key="2">
    <source>
        <dbReference type="EMBL" id="PPK71155.1"/>
    </source>
</evidence>
<dbReference type="EMBL" id="PTIX01000001">
    <property type="protein sequence ID" value="PPK71155.1"/>
    <property type="molecule type" value="Genomic_DNA"/>
</dbReference>
<sequence>MTRRLVDTDRDDDAPVREPRPRESGPGTDRPRGKARSPRPSAADGVRLPGNDFTPVVREQPLSQRDLLAVRLPIDARLARVFVTRAGENLLFPPERQPTKGELLWRRARRVYEVDTGTHMTHIEAELPSRGDRFAFRAVIDLRCQVVDPVLLVTSGVRRLREMVAPALLARLRAVTRGFDIAEAHRAEDAATQELGSGPLGGEYGVRVEVFIRFAPDASSLEHAAVQRRVEQFREIIAAGDFQQFALQLAMRPEDIGAVVEKLADERDSSRAALFDFVTKMLESDALERWQVEEQLQSVLKWLAESSHKVLTGTDEARSVSFGTASFGDKRTGVR</sequence>
<accession>A0A2S6H101</accession>
<organism evidence="2 3">
    <name type="scientific">Actinokineospora auranticolor</name>
    <dbReference type="NCBI Taxonomy" id="155976"/>
    <lineage>
        <taxon>Bacteria</taxon>
        <taxon>Bacillati</taxon>
        <taxon>Actinomycetota</taxon>
        <taxon>Actinomycetes</taxon>
        <taxon>Pseudonocardiales</taxon>
        <taxon>Pseudonocardiaceae</taxon>
        <taxon>Actinokineospora</taxon>
    </lineage>
</organism>
<dbReference type="Proteomes" id="UP000239203">
    <property type="component" value="Unassembled WGS sequence"/>
</dbReference>
<dbReference type="OrthoDB" id="4332350at2"/>
<feature type="region of interest" description="Disordered" evidence="1">
    <location>
        <begin position="1"/>
        <end position="53"/>
    </location>
</feature>
<evidence type="ECO:0000313" key="3">
    <source>
        <dbReference type="Proteomes" id="UP000239203"/>
    </source>
</evidence>
<evidence type="ECO:0008006" key="4">
    <source>
        <dbReference type="Google" id="ProtNLM"/>
    </source>
</evidence>
<protein>
    <recommendedName>
        <fullName evidence="4">SPFH domain/Band 7 family protein</fullName>
    </recommendedName>
</protein>
<proteinExistence type="predicted"/>
<name>A0A2S6H101_9PSEU</name>
<evidence type="ECO:0000256" key="1">
    <source>
        <dbReference type="SAM" id="MobiDB-lite"/>
    </source>
</evidence>
<gene>
    <name evidence="2" type="ORF">CLV40_101344</name>
</gene>
<comment type="caution">
    <text evidence="2">The sequence shown here is derived from an EMBL/GenBank/DDBJ whole genome shotgun (WGS) entry which is preliminary data.</text>
</comment>
<reference evidence="2 3" key="1">
    <citation type="submission" date="2018-02" db="EMBL/GenBank/DDBJ databases">
        <title>Genomic Encyclopedia of Archaeal and Bacterial Type Strains, Phase II (KMG-II): from individual species to whole genera.</title>
        <authorList>
            <person name="Goeker M."/>
        </authorList>
    </citation>
    <scope>NUCLEOTIDE SEQUENCE [LARGE SCALE GENOMIC DNA]</scope>
    <source>
        <strain evidence="2 3">YU 961-1</strain>
    </source>
</reference>
<dbReference type="RefSeq" id="WP_104476160.1">
    <property type="nucleotide sequence ID" value="NZ_CP154825.1"/>
</dbReference>
<dbReference type="AlphaFoldDB" id="A0A2S6H101"/>
<keyword evidence="3" id="KW-1185">Reference proteome</keyword>